<reference evidence="1" key="1">
    <citation type="journal article" date="2013" name="J. Plant Res.">
        <title>Effect of fungi and light on seed germination of three Opuntia species from semiarid lands of central Mexico.</title>
        <authorList>
            <person name="Delgado-Sanchez P."/>
            <person name="Jimenez-Bremont J.F."/>
            <person name="Guerrero-Gonzalez Mde L."/>
            <person name="Flores J."/>
        </authorList>
    </citation>
    <scope>NUCLEOTIDE SEQUENCE</scope>
    <source>
        <tissue evidence="1">Cladode</tissue>
    </source>
</reference>
<dbReference type="AlphaFoldDB" id="A0A7C9B2B0"/>
<dbReference type="EMBL" id="GISG01289351">
    <property type="protein sequence ID" value="MBA4681095.1"/>
    <property type="molecule type" value="Transcribed_RNA"/>
</dbReference>
<proteinExistence type="predicted"/>
<dbReference type="EMBL" id="GISG01289352">
    <property type="protein sequence ID" value="MBA4681096.1"/>
    <property type="molecule type" value="Transcribed_RNA"/>
</dbReference>
<evidence type="ECO:0000313" key="1">
    <source>
        <dbReference type="EMBL" id="MBA4681096.1"/>
    </source>
</evidence>
<reference evidence="1" key="2">
    <citation type="submission" date="2020-07" db="EMBL/GenBank/DDBJ databases">
        <authorList>
            <person name="Vera ALvarez R."/>
            <person name="Arias-Moreno D.M."/>
            <person name="Jimenez-Jacinto V."/>
            <person name="Jimenez-Bremont J.F."/>
            <person name="Swaminathan K."/>
            <person name="Moose S.P."/>
            <person name="Guerrero-Gonzalez M.L."/>
            <person name="Marino-Ramirez L."/>
            <person name="Landsman D."/>
            <person name="Rodriguez-Kessler M."/>
            <person name="Delgado-Sanchez P."/>
        </authorList>
    </citation>
    <scope>NUCLEOTIDE SEQUENCE</scope>
    <source>
        <tissue evidence="1">Cladode</tissue>
    </source>
</reference>
<name>A0A7C9B2B0_OPUST</name>
<sequence length="141" mass="16111">MVVSFSLEPATASLMPSREAIWLSLSHRSSSLVSFSISSIDVSLFDETSKTRRFTKVDKPSILEMPLWLRYNSSSVTHSSNPFVDVKRLLCKLTFLRHFRPHKLTALIRFLPNHNSCKFTKVPRFSIARNLLEPSSRICSP</sequence>
<accession>A0A7C9B2B0</accession>
<protein>
    <submittedName>
        <fullName evidence="1">Uncharacterized protein</fullName>
    </submittedName>
</protein>
<organism evidence="1">
    <name type="scientific">Opuntia streptacantha</name>
    <name type="common">Prickly pear cactus</name>
    <name type="synonym">Opuntia cardona</name>
    <dbReference type="NCBI Taxonomy" id="393608"/>
    <lineage>
        <taxon>Eukaryota</taxon>
        <taxon>Viridiplantae</taxon>
        <taxon>Streptophyta</taxon>
        <taxon>Embryophyta</taxon>
        <taxon>Tracheophyta</taxon>
        <taxon>Spermatophyta</taxon>
        <taxon>Magnoliopsida</taxon>
        <taxon>eudicotyledons</taxon>
        <taxon>Gunneridae</taxon>
        <taxon>Pentapetalae</taxon>
        <taxon>Caryophyllales</taxon>
        <taxon>Cactineae</taxon>
        <taxon>Cactaceae</taxon>
        <taxon>Opuntioideae</taxon>
        <taxon>Opuntia</taxon>
    </lineage>
</organism>